<feature type="binding site" evidence="5">
    <location>
        <position position="136"/>
    </location>
    <ligand>
        <name>substrate</name>
    </ligand>
</feature>
<dbReference type="InterPro" id="IPR011079">
    <property type="entry name" value="Ala_racemase_C"/>
</dbReference>
<dbReference type="GO" id="GO:0030170">
    <property type="term" value="F:pyridoxal phosphate binding"/>
    <property type="evidence" value="ECO:0007669"/>
    <property type="project" value="TreeGrafter"/>
</dbReference>
<keyword evidence="3" id="KW-0413">Isomerase</keyword>
<dbReference type="Pfam" id="PF01168">
    <property type="entry name" value="Ala_racemase_N"/>
    <property type="match status" value="1"/>
</dbReference>
<dbReference type="InterPro" id="IPR000821">
    <property type="entry name" value="Ala_racemase"/>
</dbReference>
<feature type="domain" description="Alanine racemase C-terminal" evidence="6">
    <location>
        <begin position="255"/>
        <end position="383"/>
    </location>
</feature>
<dbReference type="OrthoDB" id="9801978at2"/>
<comment type="cofactor">
    <cofactor evidence="1 4">
        <name>pyridoxal 5'-phosphate</name>
        <dbReference type="ChEBI" id="CHEBI:597326"/>
    </cofactor>
</comment>
<organism evidence="7 8">
    <name type="scientific">Mangrovivirga cuniculi</name>
    <dbReference type="NCBI Taxonomy" id="2715131"/>
    <lineage>
        <taxon>Bacteria</taxon>
        <taxon>Pseudomonadati</taxon>
        <taxon>Bacteroidota</taxon>
        <taxon>Cytophagia</taxon>
        <taxon>Cytophagales</taxon>
        <taxon>Mangrovivirgaceae</taxon>
        <taxon>Mangrovivirga</taxon>
    </lineage>
</organism>
<name>A0A4D7JRS9_9BACT</name>
<dbReference type="PANTHER" id="PTHR30511">
    <property type="entry name" value="ALANINE RACEMASE"/>
    <property type="match status" value="1"/>
</dbReference>
<evidence type="ECO:0000256" key="1">
    <source>
        <dbReference type="ARBA" id="ARBA00001933"/>
    </source>
</evidence>
<dbReference type="Proteomes" id="UP000298616">
    <property type="component" value="Chromosome"/>
</dbReference>
<dbReference type="Gene3D" id="2.40.37.10">
    <property type="entry name" value="Lyase, Ornithine Decarboxylase, Chain A, domain 1"/>
    <property type="match status" value="1"/>
</dbReference>
<proteinExistence type="predicted"/>
<dbReference type="Pfam" id="PF00842">
    <property type="entry name" value="Ala_racemase_C"/>
    <property type="match status" value="1"/>
</dbReference>
<keyword evidence="8" id="KW-1185">Reference proteome</keyword>
<dbReference type="AlphaFoldDB" id="A0A4D7JRS9"/>
<feature type="modified residue" description="N6-(pyridoxal phosphate)lysine" evidence="4">
    <location>
        <position position="36"/>
    </location>
</feature>
<dbReference type="EMBL" id="CP028923">
    <property type="protein sequence ID" value="QCK13625.1"/>
    <property type="molecule type" value="Genomic_DNA"/>
</dbReference>
<dbReference type="GO" id="GO:0008784">
    <property type="term" value="F:alanine racemase activity"/>
    <property type="evidence" value="ECO:0007669"/>
    <property type="project" value="InterPro"/>
</dbReference>
<dbReference type="NCBIfam" id="TIGR00492">
    <property type="entry name" value="alr"/>
    <property type="match status" value="1"/>
</dbReference>
<evidence type="ECO:0000259" key="6">
    <source>
        <dbReference type="SMART" id="SM01005"/>
    </source>
</evidence>
<dbReference type="PANTHER" id="PTHR30511:SF0">
    <property type="entry name" value="ALANINE RACEMASE, CATABOLIC-RELATED"/>
    <property type="match status" value="1"/>
</dbReference>
<dbReference type="PRINTS" id="PR00992">
    <property type="entry name" value="ALARACEMASE"/>
</dbReference>
<evidence type="ECO:0000256" key="2">
    <source>
        <dbReference type="ARBA" id="ARBA00022898"/>
    </source>
</evidence>
<evidence type="ECO:0000256" key="3">
    <source>
        <dbReference type="ARBA" id="ARBA00023235"/>
    </source>
</evidence>
<gene>
    <name evidence="7" type="primary">alr</name>
    <name evidence="7" type="ORF">DCC35_02065</name>
</gene>
<evidence type="ECO:0000313" key="7">
    <source>
        <dbReference type="EMBL" id="QCK13625.1"/>
    </source>
</evidence>
<dbReference type="PROSITE" id="PS00395">
    <property type="entry name" value="ALANINE_RACEMASE"/>
    <property type="match status" value="1"/>
</dbReference>
<dbReference type="SMART" id="SM01005">
    <property type="entry name" value="Ala_racemase_C"/>
    <property type="match status" value="1"/>
</dbReference>
<evidence type="ECO:0000256" key="5">
    <source>
        <dbReference type="PIRSR" id="PIRSR600821-52"/>
    </source>
</evidence>
<dbReference type="Gene3D" id="3.20.20.10">
    <property type="entry name" value="Alanine racemase"/>
    <property type="match status" value="1"/>
</dbReference>
<dbReference type="InterPro" id="IPR001608">
    <property type="entry name" value="Ala_racemase_N"/>
</dbReference>
<keyword evidence="2 4" id="KW-0663">Pyridoxal phosphate</keyword>
<sequence>MNHSSCIELSTEAYRHNLEFIKSQISKNTVFSSVVKGNAYGHGIEEFIKIALNAGVDHFSVYSSYEARRVFDVIKDENCTLLVMGDITENDFEWLIENEIEFFVFEQVRLQKVKEVAQKLDKKAICHVELETGMNRTGFNPEDIDSVLEFFEENKDTLIFKALCTHFAGAESIGNYVRIEEQCRKFLNVKKHCEESGVKPEMYHTCCSAAMIRYPSMHFDMVRVGILQYGFWPSREILIEYLKNKAIKESPLWRLINWKSYIMSIQKVKTGEYIGYGTTYLAGHDMKIAIVPIGYANGFSRTLSNTGRVLIRGERLPVIGIVNMNCLQIDVTGIEDVSIGDEVVIIGDQGDLEVTVSSFGELSDQLNYELLTRLPLDIPRFIK</sequence>
<dbReference type="CDD" id="cd00430">
    <property type="entry name" value="PLPDE_III_AR"/>
    <property type="match status" value="1"/>
</dbReference>
<evidence type="ECO:0000256" key="4">
    <source>
        <dbReference type="PIRSR" id="PIRSR600821-50"/>
    </source>
</evidence>
<accession>A0A4D7JRS9</accession>
<dbReference type="GO" id="GO:0005829">
    <property type="term" value="C:cytosol"/>
    <property type="evidence" value="ECO:0007669"/>
    <property type="project" value="TreeGrafter"/>
</dbReference>
<feature type="binding site" evidence="5">
    <location>
        <position position="324"/>
    </location>
    <ligand>
        <name>substrate</name>
    </ligand>
</feature>
<dbReference type="SUPFAM" id="SSF50621">
    <property type="entry name" value="Alanine racemase C-terminal domain-like"/>
    <property type="match status" value="1"/>
</dbReference>
<dbReference type="SUPFAM" id="SSF51419">
    <property type="entry name" value="PLP-binding barrel"/>
    <property type="match status" value="1"/>
</dbReference>
<dbReference type="InterPro" id="IPR009006">
    <property type="entry name" value="Ala_racemase/Decarboxylase_C"/>
</dbReference>
<evidence type="ECO:0000313" key="8">
    <source>
        <dbReference type="Proteomes" id="UP000298616"/>
    </source>
</evidence>
<dbReference type="InterPro" id="IPR029066">
    <property type="entry name" value="PLP-binding_barrel"/>
</dbReference>
<dbReference type="RefSeq" id="WP_137089222.1">
    <property type="nucleotide sequence ID" value="NZ_CP028923.1"/>
</dbReference>
<dbReference type="InterPro" id="IPR020622">
    <property type="entry name" value="Ala_racemase_pyridoxalP-BS"/>
</dbReference>
<reference evidence="7 8" key="1">
    <citation type="submission" date="2018-04" db="EMBL/GenBank/DDBJ databases">
        <title>Complete genome uncultured novel isolate.</title>
        <authorList>
            <person name="Merlino G."/>
        </authorList>
    </citation>
    <scope>NUCLEOTIDE SEQUENCE [LARGE SCALE GENOMIC DNA]</scope>
    <source>
        <strain evidence="8">R1DC9</strain>
    </source>
</reference>
<dbReference type="KEGG" id="fpf:DCC35_02065"/>
<dbReference type="GO" id="GO:0030632">
    <property type="term" value="P:D-alanine biosynthetic process"/>
    <property type="evidence" value="ECO:0007669"/>
    <property type="project" value="TreeGrafter"/>
</dbReference>
<protein>
    <submittedName>
        <fullName evidence="7">Alanine racemase</fullName>
    </submittedName>
</protein>